<evidence type="ECO:0000313" key="3">
    <source>
        <dbReference type="Proteomes" id="UP000623129"/>
    </source>
</evidence>
<dbReference type="PANTHER" id="PTHR31840">
    <property type="entry name" value="COILED-COIL DOMAIN-CONTAINING PROTEIN 97"/>
    <property type="match status" value="1"/>
</dbReference>
<evidence type="ECO:0000313" key="2">
    <source>
        <dbReference type="EMBL" id="KAF3332371.1"/>
    </source>
</evidence>
<gene>
    <name evidence="2" type="ORF">FCM35_KLT01948</name>
</gene>
<comment type="caution">
    <text evidence="2">The sequence shown here is derived from an EMBL/GenBank/DDBJ whole genome shotgun (WGS) entry which is preliminary data.</text>
</comment>
<dbReference type="InterPro" id="IPR040233">
    <property type="entry name" value="CCD97-like_C"/>
</dbReference>
<keyword evidence="3" id="KW-1185">Reference proteome</keyword>
<dbReference type="Pfam" id="PF09747">
    <property type="entry name" value="CCD97-like_C"/>
    <property type="match status" value="1"/>
</dbReference>
<accession>A0A833R2Y8</accession>
<evidence type="ECO:0000259" key="1">
    <source>
        <dbReference type="Pfam" id="PF09747"/>
    </source>
</evidence>
<dbReference type="Proteomes" id="UP000623129">
    <property type="component" value="Unassembled WGS sequence"/>
</dbReference>
<protein>
    <submittedName>
        <fullName evidence="2">Coiled-coil domain-containing protein 97</fullName>
    </submittedName>
</protein>
<reference evidence="2" key="1">
    <citation type="submission" date="2020-01" db="EMBL/GenBank/DDBJ databases">
        <title>Genome sequence of Kobresia littledalei, the first chromosome-level genome in the family Cyperaceae.</title>
        <authorList>
            <person name="Qu G."/>
        </authorList>
    </citation>
    <scope>NUCLEOTIDE SEQUENCE</scope>
    <source>
        <strain evidence="2">C.B.Clarke</strain>
        <tissue evidence="2">Leaf</tissue>
    </source>
</reference>
<dbReference type="AlphaFoldDB" id="A0A833R2Y8"/>
<dbReference type="PANTHER" id="PTHR31840:SF1">
    <property type="entry name" value="COILED-COIL DOMAIN-CONTAINING PROTEIN 97"/>
    <property type="match status" value="1"/>
</dbReference>
<proteinExistence type="predicted"/>
<name>A0A833R2Y8_9POAL</name>
<dbReference type="OrthoDB" id="333176at2759"/>
<dbReference type="InterPro" id="IPR018613">
    <property type="entry name" value="Ccdc97-like"/>
</dbReference>
<organism evidence="2 3">
    <name type="scientific">Carex littledalei</name>
    <dbReference type="NCBI Taxonomy" id="544730"/>
    <lineage>
        <taxon>Eukaryota</taxon>
        <taxon>Viridiplantae</taxon>
        <taxon>Streptophyta</taxon>
        <taxon>Embryophyta</taxon>
        <taxon>Tracheophyta</taxon>
        <taxon>Spermatophyta</taxon>
        <taxon>Magnoliopsida</taxon>
        <taxon>Liliopsida</taxon>
        <taxon>Poales</taxon>
        <taxon>Cyperaceae</taxon>
        <taxon>Cyperoideae</taxon>
        <taxon>Cariceae</taxon>
        <taxon>Carex</taxon>
        <taxon>Carex subgen. Euthyceras</taxon>
    </lineage>
</organism>
<sequence length="92" mass="10970">MQEDESKEINMLSDKDPAAQQLIECSTASQTISEEELQDHMEQFTQIMQHKFLVGEDTEFLDYSKIDNDERLDDHWTREANYDAEEKYFEKD</sequence>
<feature type="domain" description="CCD97-like C-terminal" evidence="1">
    <location>
        <begin position="16"/>
        <end position="92"/>
    </location>
</feature>
<dbReference type="EMBL" id="SWLB01000011">
    <property type="protein sequence ID" value="KAF3332371.1"/>
    <property type="molecule type" value="Genomic_DNA"/>
</dbReference>